<accession>A0A5C6DTB2</accession>
<feature type="compositionally biased region" description="Basic and acidic residues" evidence="7">
    <location>
        <begin position="197"/>
        <end position="207"/>
    </location>
</feature>
<keyword evidence="6" id="KW-0106">Calcium</keyword>
<keyword evidence="4 8" id="KW-0732">Signal</keyword>
<dbReference type="InterPro" id="IPR024607">
    <property type="entry name" value="Sulfatase_CS"/>
</dbReference>
<evidence type="ECO:0000256" key="4">
    <source>
        <dbReference type="ARBA" id="ARBA00022729"/>
    </source>
</evidence>
<dbReference type="AlphaFoldDB" id="A0A5C6DTB2"/>
<dbReference type="GO" id="GO:0004065">
    <property type="term" value="F:arylsulfatase activity"/>
    <property type="evidence" value="ECO:0007669"/>
    <property type="project" value="UniProtKB-EC"/>
</dbReference>
<evidence type="ECO:0000256" key="3">
    <source>
        <dbReference type="ARBA" id="ARBA00022723"/>
    </source>
</evidence>
<feature type="chain" id="PRO_5023031557" evidence="8">
    <location>
        <begin position="22"/>
        <end position="493"/>
    </location>
</feature>
<evidence type="ECO:0000256" key="8">
    <source>
        <dbReference type="SAM" id="SignalP"/>
    </source>
</evidence>
<evidence type="ECO:0000313" key="10">
    <source>
        <dbReference type="EMBL" id="TWU38266.1"/>
    </source>
</evidence>
<keyword evidence="11" id="KW-1185">Reference proteome</keyword>
<dbReference type="EMBL" id="SJPV01000004">
    <property type="protein sequence ID" value="TWU38266.1"/>
    <property type="molecule type" value="Genomic_DNA"/>
</dbReference>
<feature type="domain" description="Sulfatase N-terminal" evidence="9">
    <location>
        <begin position="25"/>
        <end position="393"/>
    </location>
</feature>
<dbReference type="EC" id="3.1.6.1" evidence="10"/>
<dbReference type="PANTHER" id="PTHR45953">
    <property type="entry name" value="IDURONATE 2-SULFATASE"/>
    <property type="match status" value="1"/>
</dbReference>
<gene>
    <name evidence="10" type="ORF">Poly41_27420</name>
</gene>
<evidence type="ECO:0000256" key="7">
    <source>
        <dbReference type="SAM" id="MobiDB-lite"/>
    </source>
</evidence>
<evidence type="ECO:0000313" key="11">
    <source>
        <dbReference type="Proteomes" id="UP000319143"/>
    </source>
</evidence>
<dbReference type="Gene3D" id="3.40.720.10">
    <property type="entry name" value="Alkaline Phosphatase, subunit A"/>
    <property type="match status" value="1"/>
</dbReference>
<dbReference type="Proteomes" id="UP000319143">
    <property type="component" value="Unassembled WGS sequence"/>
</dbReference>
<evidence type="ECO:0000256" key="2">
    <source>
        <dbReference type="ARBA" id="ARBA00008779"/>
    </source>
</evidence>
<reference evidence="10 11" key="1">
    <citation type="submission" date="2019-02" db="EMBL/GenBank/DDBJ databases">
        <title>Deep-cultivation of Planctomycetes and their phenomic and genomic characterization uncovers novel biology.</title>
        <authorList>
            <person name="Wiegand S."/>
            <person name="Jogler M."/>
            <person name="Boedeker C."/>
            <person name="Pinto D."/>
            <person name="Vollmers J."/>
            <person name="Rivas-Marin E."/>
            <person name="Kohn T."/>
            <person name="Peeters S.H."/>
            <person name="Heuer A."/>
            <person name="Rast P."/>
            <person name="Oberbeckmann S."/>
            <person name="Bunk B."/>
            <person name="Jeske O."/>
            <person name="Meyerdierks A."/>
            <person name="Storesund J.E."/>
            <person name="Kallscheuer N."/>
            <person name="Luecker S."/>
            <person name="Lage O.M."/>
            <person name="Pohl T."/>
            <person name="Merkel B.J."/>
            <person name="Hornburger P."/>
            <person name="Mueller R.-W."/>
            <person name="Bruemmer F."/>
            <person name="Labrenz M."/>
            <person name="Spormann A.M."/>
            <person name="Op Den Camp H."/>
            <person name="Overmann J."/>
            <person name="Amann R."/>
            <person name="Jetten M.S.M."/>
            <person name="Mascher T."/>
            <person name="Medema M.H."/>
            <person name="Devos D.P."/>
            <person name="Kaster A.-K."/>
            <person name="Ovreas L."/>
            <person name="Rohde M."/>
            <person name="Galperin M.Y."/>
            <person name="Jogler C."/>
        </authorList>
    </citation>
    <scope>NUCLEOTIDE SEQUENCE [LARGE SCALE GENOMIC DNA]</scope>
    <source>
        <strain evidence="10 11">Poly41</strain>
    </source>
</reference>
<dbReference type="InterPro" id="IPR017850">
    <property type="entry name" value="Alkaline_phosphatase_core_sf"/>
</dbReference>
<keyword evidence="3" id="KW-0479">Metal-binding</keyword>
<dbReference type="CDD" id="cd16030">
    <property type="entry name" value="iduronate-2-sulfatase"/>
    <property type="match status" value="1"/>
</dbReference>
<dbReference type="GO" id="GO:0005737">
    <property type="term" value="C:cytoplasm"/>
    <property type="evidence" value="ECO:0007669"/>
    <property type="project" value="TreeGrafter"/>
</dbReference>
<dbReference type="PANTHER" id="PTHR45953:SF1">
    <property type="entry name" value="IDURONATE 2-SULFATASE"/>
    <property type="match status" value="1"/>
</dbReference>
<comment type="cofactor">
    <cofactor evidence="1">
        <name>Ca(2+)</name>
        <dbReference type="ChEBI" id="CHEBI:29108"/>
    </cofactor>
</comment>
<dbReference type="RefSeq" id="WP_146526606.1">
    <property type="nucleotide sequence ID" value="NZ_SJPV01000004.1"/>
</dbReference>
<name>A0A5C6DTB2_9BACT</name>
<evidence type="ECO:0000256" key="6">
    <source>
        <dbReference type="ARBA" id="ARBA00022837"/>
    </source>
</evidence>
<sequence precursor="true">MTLRLFALLLLVALCPLRIDAADRPNVLFLVCDDLNTHVSTSGYPHIITPAFDGLAADGMTFRRAYCQYPVCGPSRASFLHGLYPQSTGILDNSSDILQVRPGTVSMPQRFKESGYWTGAVGKVFHNEKIDPGEVAWDQMLRFENDEMPMVTPIREKFEAEHGSIEAGKSRKLWREFYPTIAPQTRGQQPGYGPTGLKDEQHKDGKNARQISEWLANKANGDKPFFMACGIQKPHVPFLAPDKYFALYPKADLQFTPASLEFWKTVPKIAQTNRYQGFGFEFGIENDALRREYMQAYHACISFIDAQIGVVLHALKQSGHWDDTIVVLTSDHGYLLGEKFMWGKVMLFEQCDRVPLVIRVPKSVEHFATTPGSTSEGLVELVDLFPTLAELCDVTPPSELQGRSLTAMLRDPSASGKEVVYTVVTRGKSLGKAIRTQRYRYTLWPTGEELYDLSEDPHEQTNLAVLPEHATTLGAMRINLANAEARAVARKRS</sequence>
<feature type="signal peptide" evidence="8">
    <location>
        <begin position="1"/>
        <end position="21"/>
    </location>
</feature>
<dbReference type="Pfam" id="PF00884">
    <property type="entry name" value="Sulfatase"/>
    <property type="match status" value="1"/>
</dbReference>
<dbReference type="GO" id="GO:0046872">
    <property type="term" value="F:metal ion binding"/>
    <property type="evidence" value="ECO:0007669"/>
    <property type="project" value="UniProtKB-KW"/>
</dbReference>
<organism evidence="10 11">
    <name type="scientific">Novipirellula artificiosorum</name>
    <dbReference type="NCBI Taxonomy" id="2528016"/>
    <lineage>
        <taxon>Bacteria</taxon>
        <taxon>Pseudomonadati</taxon>
        <taxon>Planctomycetota</taxon>
        <taxon>Planctomycetia</taxon>
        <taxon>Pirellulales</taxon>
        <taxon>Pirellulaceae</taxon>
        <taxon>Novipirellula</taxon>
    </lineage>
</organism>
<comment type="similarity">
    <text evidence="2">Belongs to the sulfatase family.</text>
</comment>
<keyword evidence="5 10" id="KW-0378">Hydrolase</keyword>
<dbReference type="PROSITE" id="PS00149">
    <property type="entry name" value="SULFATASE_2"/>
    <property type="match status" value="1"/>
</dbReference>
<dbReference type="InterPro" id="IPR035874">
    <property type="entry name" value="IDS"/>
</dbReference>
<comment type="caution">
    <text evidence="10">The sequence shown here is derived from an EMBL/GenBank/DDBJ whole genome shotgun (WGS) entry which is preliminary data.</text>
</comment>
<dbReference type="GO" id="GO:0004423">
    <property type="term" value="F:iduronate-2-sulfatase activity"/>
    <property type="evidence" value="ECO:0007669"/>
    <property type="project" value="InterPro"/>
</dbReference>
<proteinExistence type="inferred from homology"/>
<evidence type="ECO:0000256" key="1">
    <source>
        <dbReference type="ARBA" id="ARBA00001913"/>
    </source>
</evidence>
<evidence type="ECO:0000259" key="9">
    <source>
        <dbReference type="Pfam" id="PF00884"/>
    </source>
</evidence>
<dbReference type="InterPro" id="IPR000917">
    <property type="entry name" value="Sulfatase_N"/>
</dbReference>
<dbReference type="OrthoDB" id="248884at2"/>
<protein>
    <submittedName>
        <fullName evidence="10">Arylsulfatase</fullName>
        <ecNumber evidence="10">3.1.6.1</ecNumber>
    </submittedName>
</protein>
<dbReference type="SUPFAM" id="SSF53649">
    <property type="entry name" value="Alkaline phosphatase-like"/>
    <property type="match status" value="1"/>
</dbReference>
<evidence type="ECO:0000256" key="5">
    <source>
        <dbReference type="ARBA" id="ARBA00022801"/>
    </source>
</evidence>
<feature type="region of interest" description="Disordered" evidence="7">
    <location>
        <begin position="184"/>
        <end position="207"/>
    </location>
</feature>